<feature type="region of interest" description="Disordered" evidence="6">
    <location>
        <begin position="1"/>
        <end position="162"/>
    </location>
</feature>
<comment type="caution">
    <text evidence="8">The sequence shown here is derived from an EMBL/GenBank/DDBJ whole genome shotgun (WGS) entry which is preliminary data.</text>
</comment>
<dbReference type="InterPro" id="IPR001471">
    <property type="entry name" value="AP2/ERF_dom"/>
</dbReference>
<feature type="region of interest" description="Disordered" evidence="6">
    <location>
        <begin position="283"/>
        <end position="314"/>
    </location>
</feature>
<feature type="region of interest" description="Disordered" evidence="6">
    <location>
        <begin position="597"/>
        <end position="622"/>
    </location>
</feature>
<evidence type="ECO:0000256" key="1">
    <source>
        <dbReference type="ARBA" id="ARBA00004123"/>
    </source>
</evidence>
<feature type="domain" description="AP2/ERF" evidence="7">
    <location>
        <begin position="432"/>
        <end position="479"/>
    </location>
</feature>
<feature type="compositionally biased region" description="Basic and acidic residues" evidence="6">
    <location>
        <begin position="138"/>
        <end position="150"/>
    </location>
</feature>
<feature type="compositionally biased region" description="Low complexity" evidence="6">
    <location>
        <begin position="502"/>
        <end position="517"/>
    </location>
</feature>
<feature type="compositionally biased region" description="Polar residues" evidence="6">
    <location>
        <begin position="992"/>
        <end position="1002"/>
    </location>
</feature>
<feature type="compositionally biased region" description="Polar residues" evidence="6">
    <location>
        <begin position="518"/>
        <end position="537"/>
    </location>
</feature>
<keyword evidence="2" id="KW-0805">Transcription regulation</keyword>
<evidence type="ECO:0000313" key="8">
    <source>
        <dbReference type="EMBL" id="PHJ21554.1"/>
    </source>
</evidence>
<feature type="region of interest" description="Disordered" evidence="6">
    <location>
        <begin position="488"/>
        <end position="565"/>
    </location>
</feature>
<gene>
    <name evidence="8" type="ORF">CSUI_004602</name>
</gene>
<evidence type="ECO:0000259" key="7">
    <source>
        <dbReference type="Pfam" id="PF00847"/>
    </source>
</evidence>
<dbReference type="Pfam" id="PF00847">
    <property type="entry name" value="AP2"/>
    <property type="match status" value="1"/>
</dbReference>
<dbReference type="GO" id="GO:0005634">
    <property type="term" value="C:nucleus"/>
    <property type="evidence" value="ECO:0007669"/>
    <property type="project" value="UniProtKB-SubCell"/>
</dbReference>
<dbReference type="GO" id="GO:0003677">
    <property type="term" value="F:DNA binding"/>
    <property type="evidence" value="ECO:0007669"/>
    <property type="project" value="UniProtKB-KW"/>
</dbReference>
<evidence type="ECO:0000256" key="5">
    <source>
        <dbReference type="ARBA" id="ARBA00023242"/>
    </source>
</evidence>
<dbReference type="OrthoDB" id="334037at2759"/>
<feature type="region of interest" description="Disordered" evidence="6">
    <location>
        <begin position="660"/>
        <end position="736"/>
    </location>
</feature>
<feature type="compositionally biased region" description="Basic and acidic residues" evidence="6">
    <location>
        <begin position="972"/>
        <end position="989"/>
    </location>
</feature>
<name>A0A2C6L0I9_9APIC</name>
<feature type="compositionally biased region" description="Low complexity" evidence="6">
    <location>
        <begin position="50"/>
        <end position="64"/>
    </location>
</feature>
<evidence type="ECO:0000256" key="4">
    <source>
        <dbReference type="ARBA" id="ARBA00023163"/>
    </source>
</evidence>
<dbReference type="AlphaFoldDB" id="A0A2C6L0I9"/>
<evidence type="ECO:0000256" key="2">
    <source>
        <dbReference type="ARBA" id="ARBA00023015"/>
    </source>
</evidence>
<feature type="compositionally biased region" description="Polar residues" evidence="6">
    <location>
        <begin position="20"/>
        <end position="34"/>
    </location>
</feature>
<feature type="compositionally biased region" description="Low complexity" evidence="6">
    <location>
        <begin position="598"/>
        <end position="613"/>
    </location>
</feature>
<evidence type="ECO:0000256" key="6">
    <source>
        <dbReference type="SAM" id="MobiDB-lite"/>
    </source>
</evidence>
<accession>A0A2C6L0I9</accession>
<dbReference type="GO" id="GO:0003700">
    <property type="term" value="F:DNA-binding transcription factor activity"/>
    <property type="evidence" value="ECO:0007669"/>
    <property type="project" value="InterPro"/>
</dbReference>
<dbReference type="GeneID" id="94428001"/>
<dbReference type="VEuPathDB" id="ToxoDB:CSUI_004602"/>
<dbReference type="Proteomes" id="UP000221165">
    <property type="component" value="Unassembled WGS sequence"/>
</dbReference>
<feature type="compositionally biased region" description="Basic and acidic residues" evidence="6">
    <location>
        <begin position="411"/>
        <end position="425"/>
    </location>
</feature>
<dbReference type="RefSeq" id="XP_067923236.1">
    <property type="nucleotide sequence ID" value="XM_068064790.1"/>
</dbReference>
<reference evidence="8 9" key="1">
    <citation type="journal article" date="2017" name="Int. J. Parasitol.">
        <title>The genome of the protozoan parasite Cystoisospora suis and a reverse vaccinology approach to identify vaccine candidates.</title>
        <authorList>
            <person name="Palmieri N."/>
            <person name="Shrestha A."/>
            <person name="Ruttkowski B."/>
            <person name="Beck T."/>
            <person name="Vogl C."/>
            <person name="Tomley F."/>
            <person name="Blake D.P."/>
            <person name="Joachim A."/>
        </authorList>
    </citation>
    <scope>NUCLEOTIDE SEQUENCE [LARGE SCALE GENOMIC DNA]</scope>
    <source>
        <strain evidence="8 9">Wien I</strain>
    </source>
</reference>
<keyword evidence="5" id="KW-0539">Nucleus</keyword>
<feature type="compositionally biased region" description="Basic and acidic residues" evidence="6">
    <location>
        <begin position="700"/>
        <end position="734"/>
    </location>
</feature>
<feature type="compositionally biased region" description="Basic and acidic residues" evidence="6">
    <location>
        <begin position="100"/>
        <end position="115"/>
    </location>
</feature>
<dbReference type="Gene3D" id="1.20.5.2050">
    <property type="match status" value="1"/>
</dbReference>
<sequence length="1174" mass="123396">MSVPGLVESSSRVSPEETDTAATSSQGRDSQKFLTPQKRHRVLLSSIAGRTRSSSRLLSRATSAEEPATSKAAGSLEQEREASVPDTGATWTAEQDEEEGVAREDKSTETEELKCLQRGQRGYSRLHRPDTPGTEEDPVSKRYRGLDAGKSKNPRTSTRSLSESLDVFVTEDLPSEVGEFVLPSHFEDCDEADREEFLNFIKREQAAIDAQNRHGGGLQEDAALSASPSGLHQFGPEELSNQGRPDHGEETGNGSEARAQPDEDCLEKHILVEEADKEEAEAACNASVKAEPPTGGQSARSICLGTESPPGDILNSEVQRRTSESTAKVLDTPEPAFVRKGGTVLEEEIASGRNTRRRAARCRLAAWAVERRQPTSSSGLLRAREVAGEEVGGSDYEKDKDHSQLVEGEEDQQRTNSREDELSAGATEKRLGVHYSRYDKSWVARYTHGGRVLKKYFSAKVYGYELARAKAIEARLHMEKDAQLWSSFYPGSRSPPRPAADTSSSTRVTTRSNSTVTQFQTDSASPLVSPSEQQDTKGANYGSPADRKEKSGAAATGLQTTSQSGWDLATGDAFSSMSTGPCLSGALSSAVGVSDPLQATQQQKTPQQFQHPANQPERGGAISAPLGMLVSPVPVVSGALHTRVGGTTPHWTSSLALETSGTGVESGGMGGDQLSLAPESEKPVENAEAGSAEGRSGTRMIREARSLDGEEPGTEKHIAALKRDERSDATVADRRKARLTHPQPVLTTSRFSASVTSEARNEDSGSLMRAGPGPIGDVREGVCSAGYPLSPSGTGANTPSPELASPLPAPRFAPSWPREVTGSQVHPGAVGGLGGDSRTEVLPLPGGSYMTSPISLAMPAVSAAAGFSCLPGTASSVPVGGIPGVFFPAVPQPAFAPYCFMPTPCLPLFWRGGSFAGPDCFFPGVADTLSPPSACGVLESQAGKTAGLLGRGAEGAAQAGRTQGVGGNVDTGKPDRTATSRSCSPEKEPNLAGSSTGQTGANCKQVESELTADFSSTGCPSPEYGKRVLHEDAPFTSNSQFRSFHASSAMTNVPLLGNVTAEGTSSGLFNPYFTQSTPGWPCATVAAYSSFVPLAGPSFPIPCIVPQTLFGWPQTPSAVPGPLPSPEVRAGNTALQSAAFSPQPSPTGSSGTRALCRSREYPVSEAGSGEALTK</sequence>
<keyword evidence="4" id="KW-0804">Transcription</keyword>
<organism evidence="8 9">
    <name type="scientific">Cystoisospora suis</name>
    <dbReference type="NCBI Taxonomy" id="483139"/>
    <lineage>
        <taxon>Eukaryota</taxon>
        <taxon>Sar</taxon>
        <taxon>Alveolata</taxon>
        <taxon>Apicomplexa</taxon>
        <taxon>Conoidasida</taxon>
        <taxon>Coccidia</taxon>
        <taxon>Eucoccidiorida</taxon>
        <taxon>Eimeriorina</taxon>
        <taxon>Sarcocystidae</taxon>
        <taxon>Cystoisospora</taxon>
    </lineage>
</organism>
<evidence type="ECO:0000313" key="9">
    <source>
        <dbReference type="Proteomes" id="UP000221165"/>
    </source>
</evidence>
<keyword evidence="9" id="KW-1185">Reference proteome</keyword>
<dbReference type="EMBL" id="MIGC01002162">
    <property type="protein sequence ID" value="PHJ21554.1"/>
    <property type="molecule type" value="Genomic_DNA"/>
</dbReference>
<keyword evidence="3" id="KW-0238">DNA-binding</keyword>
<feature type="region of interest" description="Disordered" evidence="6">
    <location>
        <begin position="953"/>
        <end position="1003"/>
    </location>
</feature>
<proteinExistence type="predicted"/>
<feature type="region of interest" description="Disordered" evidence="6">
    <location>
        <begin position="751"/>
        <end position="838"/>
    </location>
</feature>
<feature type="region of interest" description="Disordered" evidence="6">
    <location>
        <begin position="211"/>
        <end position="264"/>
    </location>
</feature>
<protein>
    <submittedName>
        <fullName evidence="8">Ap2 domain transcription factor ap2x-2</fullName>
    </submittedName>
</protein>
<comment type="subcellular location">
    <subcellularLocation>
        <location evidence="1">Nucleus</location>
    </subcellularLocation>
</comment>
<feature type="region of interest" description="Disordered" evidence="6">
    <location>
        <begin position="377"/>
        <end position="425"/>
    </location>
</feature>
<evidence type="ECO:0000256" key="3">
    <source>
        <dbReference type="ARBA" id="ARBA00023125"/>
    </source>
</evidence>
<feature type="region of interest" description="Disordered" evidence="6">
    <location>
        <begin position="1117"/>
        <end position="1174"/>
    </location>
</feature>
<feature type="compositionally biased region" description="Basic and acidic residues" evidence="6">
    <location>
        <begin position="395"/>
        <end position="404"/>
    </location>
</feature>